<protein>
    <submittedName>
        <fullName evidence="1">Uncharacterized protein</fullName>
    </submittedName>
</protein>
<accession>A0A392LY18</accession>
<evidence type="ECO:0000313" key="1">
    <source>
        <dbReference type="EMBL" id="MCH79839.1"/>
    </source>
</evidence>
<feature type="non-terminal residue" evidence="1">
    <location>
        <position position="33"/>
    </location>
</feature>
<sequence>MDTTDLKTSLLKVLLTKRLSLLKILLIFKLPCS</sequence>
<dbReference type="Proteomes" id="UP000265520">
    <property type="component" value="Unassembled WGS sequence"/>
</dbReference>
<organism evidence="1 2">
    <name type="scientific">Trifolium medium</name>
    <dbReference type="NCBI Taxonomy" id="97028"/>
    <lineage>
        <taxon>Eukaryota</taxon>
        <taxon>Viridiplantae</taxon>
        <taxon>Streptophyta</taxon>
        <taxon>Embryophyta</taxon>
        <taxon>Tracheophyta</taxon>
        <taxon>Spermatophyta</taxon>
        <taxon>Magnoliopsida</taxon>
        <taxon>eudicotyledons</taxon>
        <taxon>Gunneridae</taxon>
        <taxon>Pentapetalae</taxon>
        <taxon>rosids</taxon>
        <taxon>fabids</taxon>
        <taxon>Fabales</taxon>
        <taxon>Fabaceae</taxon>
        <taxon>Papilionoideae</taxon>
        <taxon>50 kb inversion clade</taxon>
        <taxon>NPAAA clade</taxon>
        <taxon>Hologalegina</taxon>
        <taxon>IRL clade</taxon>
        <taxon>Trifolieae</taxon>
        <taxon>Trifolium</taxon>
    </lineage>
</organism>
<dbReference type="EMBL" id="LXQA010000410">
    <property type="protein sequence ID" value="MCH79839.1"/>
    <property type="molecule type" value="Genomic_DNA"/>
</dbReference>
<proteinExistence type="predicted"/>
<keyword evidence="2" id="KW-1185">Reference proteome</keyword>
<dbReference type="AlphaFoldDB" id="A0A392LY18"/>
<reference evidence="1 2" key="1">
    <citation type="journal article" date="2018" name="Front. Plant Sci.">
        <title>Red Clover (Trifolium pratense) and Zigzag Clover (T. medium) - A Picture of Genomic Similarities and Differences.</title>
        <authorList>
            <person name="Dluhosova J."/>
            <person name="Istvanek J."/>
            <person name="Nedelnik J."/>
            <person name="Repkova J."/>
        </authorList>
    </citation>
    <scope>NUCLEOTIDE SEQUENCE [LARGE SCALE GENOMIC DNA]</scope>
    <source>
        <strain evidence="2">cv. 10/8</strain>
        <tissue evidence="1">Leaf</tissue>
    </source>
</reference>
<evidence type="ECO:0000313" key="2">
    <source>
        <dbReference type="Proteomes" id="UP000265520"/>
    </source>
</evidence>
<gene>
    <name evidence="1" type="ORF">A2U01_0000598</name>
</gene>
<name>A0A392LY18_9FABA</name>
<comment type="caution">
    <text evidence="1">The sequence shown here is derived from an EMBL/GenBank/DDBJ whole genome shotgun (WGS) entry which is preliminary data.</text>
</comment>